<gene>
    <name evidence="1" type="ORF">DILT_LOCUS17265</name>
</gene>
<evidence type="ECO:0000313" key="2">
    <source>
        <dbReference type="Proteomes" id="UP000281553"/>
    </source>
</evidence>
<evidence type="ECO:0000313" key="1">
    <source>
        <dbReference type="EMBL" id="VDN37231.1"/>
    </source>
</evidence>
<accession>A0A3P7P3R3</accession>
<keyword evidence="2" id="KW-1185">Reference proteome</keyword>
<protein>
    <submittedName>
        <fullName evidence="1">Uncharacterized protein</fullName>
    </submittedName>
</protein>
<proteinExistence type="predicted"/>
<dbReference type="Proteomes" id="UP000281553">
    <property type="component" value="Unassembled WGS sequence"/>
</dbReference>
<sequence length="124" mass="13921">MGVWIERQRLCVWGRHPLLLLGNRSSFKPDLDCSTAESVFGTKVRLPVKLISPTPPNAVQDAANLLHSLRHLTGTPSPVPPRPSVSESYLEETWLHHFTSFYDVIESTGHWSPLRRPLLDGLST</sequence>
<name>A0A3P7P3R3_DIBLA</name>
<dbReference type="AlphaFoldDB" id="A0A3P7P3R3"/>
<dbReference type="EMBL" id="UYRU01090488">
    <property type="protein sequence ID" value="VDN37231.1"/>
    <property type="molecule type" value="Genomic_DNA"/>
</dbReference>
<dbReference type="OrthoDB" id="10056584at2759"/>
<reference evidence="1 2" key="1">
    <citation type="submission" date="2018-11" db="EMBL/GenBank/DDBJ databases">
        <authorList>
            <consortium name="Pathogen Informatics"/>
        </authorList>
    </citation>
    <scope>NUCLEOTIDE SEQUENCE [LARGE SCALE GENOMIC DNA]</scope>
</reference>
<organism evidence="1 2">
    <name type="scientific">Dibothriocephalus latus</name>
    <name type="common">Fish tapeworm</name>
    <name type="synonym">Diphyllobothrium latum</name>
    <dbReference type="NCBI Taxonomy" id="60516"/>
    <lineage>
        <taxon>Eukaryota</taxon>
        <taxon>Metazoa</taxon>
        <taxon>Spiralia</taxon>
        <taxon>Lophotrochozoa</taxon>
        <taxon>Platyhelminthes</taxon>
        <taxon>Cestoda</taxon>
        <taxon>Eucestoda</taxon>
        <taxon>Diphyllobothriidea</taxon>
        <taxon>Diphyllobothriidae</taxon>
        <taxon>Dibothriocephalus</taxon>
    </lineage>
</organism>